<sequence>RFSKKATRTPSILSKDHPPDKKPKSDKNTVPPAHEFDPTGLVQRCVIIQKDENGFGLTVSGDNPVFVQLVKEDGAAMRAGVQTGDRIIKVNGTLVTHSNHVEVVKLIKSGSYVALTVLGRPPGLAQISLSEGEGGDLSSFLSSSQSPGPTGGTGERCATSSTSPQDHITSPLPLWKENNALHSQKVDILQKMLTKEQEDLQARQARHTNAHTQTHTHTQCHHTLKFST</sequence>
<dbReference type="EMBL" id="JAGTTL010000297">
    <property type="protein sequence ID" value="KAK6290791.1"/>
    <property type="molecule type" value="Genomic_DNA"/>
</dbReference>
<dbReference type="PANTHER" id="PTHR45872">
    <property type="entry name" value="RHO GUANINE NUCLEOTIDE EXCHANGE FACTOR 2, ISOFORM D"/>
    <property type="match status" value="1"/>
</dbReference>
<dbReference type="GO" id="GO:0005085">
    <property type="term" value="F:guanyl-nucleotide exchange factor activity"/>
    <property type="evidence" value="ECO:0007669"/>
    <property type="project" value="TreeGrafter"/>
</dbReference>
<dbReference type="AlphaFoldDB" id="A0AAN8KL50"/>
<gene>
    <name evidence="3" type="ORF">J4Q44_G00388100</name>
</gene>
<feature type="region of interest" description="Disordered" evidence="1">
    <location>
        <begin position="1"/>
        <end position="36"/>
    </location>
</feature>
<dbReference type="GO" id="GO:0001664">
    <property type="term" value="F:G protein-coupled receptor binding"/>
    <property type="evidence" value="ECO:0007669"/>
    <property type="project" value="TreeGrafter"/>
</dbReference>
<evidence type="ECO:0000259" key="2">
    <source>
        <dbReference type="PROSITE" id="PS50106"/>
    </source>
</evidence>
<evidence type="ECO:0000313" key="3">
    <source>
        <dbReference type="EMBL" id="KAK6290791.1"/>
    </source>
</evidence>
<organism evidence="3 4">
    <name type="scientific">Coregonus suidteri</name>
    <dbReference type="NCBI Taxonomy" id="861788"/>
    <lineage>
        <taxon>Eukaryota</taxon>
        <taxon>Metazoa</taxon>
        <taxon>Chordata</taxon>
        <taxon>Craniata</taxon>
        <taxon>Vertebrata</taxon>
        <taxon>Euteleostomi</taxon>
        <taxon>Actinopterygii</taxon>
        <taxon>Neopterygii</taxon>
        <taxon>Teleostei</taxon>
        <taxon>Protacanthopterygii</taxon>
        <taxon>Salmoniformes</taxon>
        <taxon>Salmonidae</taxon>
        <taxon>Coregoninae</taxon>
        <taxon>Coregonus</taxon>
    </lineage>
</organism>
<dbReference type="PROSITE" id="PS50106">
    <property type="entry name" value="PDZ"/>
    <property type="match status" value="1"/>
</dbReference>
<dbReference type="Gene3D" id="2.30.42.10">
    <property type="match status" value="1"/>
</dbReference>
<dbReference type="Pfam" id="PF00595">
    <property type="entry name" value="PDZ"/>
    <property type="match status" value="1"/>
</dbReference>
<name>A0AAN8KL50_9TELE</name>
<feature type="compositionally biased region" description="Basic residues" evidence="1">
    <location>
        <begin position="218"/>
        <end position="228"/>
    </location>
</feature>
<dbReference type="CDD" id="cd23069">
    <property type="entry name" value="PDZ_ARHGEF11-12-like"/>
    <property type="match status" value="1"/>
</dbReference>
<dbReference type="SMART" id="SM00228">
    <property type="entry name" value="PDZ"/>
    <property type="match status" value="1"/>
</dbReference>
<evidence type="ECO:0000313" key="4">
    <source>
        <dbReference type="Proteomes" id="UP001356427"/>
    </source>
</evidence>
<protein>
    <recommendedName>
        <fullName evidence="2">PDZ domain-containing protein</fullName>
    </recommendedName>
</protein>
<dbReference type="Proteomes" id="UP001356427">
    <property type="component" value="Unassembled WGS sequence"/>
</dbReference>
<dbReference type="SUPFAM" id="SSF50156">
    <property type="entry name" value="PDZ domain-like"/>
    <property type="match status" value="1"/>
</dbReference>
<dbReference type="InterPro" id="IPR036034">
    <property type="entry name" value="PDZ_sf"/>
</dbReference>
<dbReference type="GO" id="GO:0005737">
    <property type="term" value="C:cytoplasm"/>
    <property type="evidence" value="ECO:0007669"/>
    <property type="project" value="TreeGrafter"/>
</dbReference>
<feature type="compositionally biased region" description="Basic and acidic residues" evidence="1">
    <location>
        <begin position="14"/>
        <end position="27"/>
    </location>
</feature>
<dbReference type="GO" id="GO:0007186">
    <property type="term" value="P:G protein-coupled receptor signaling pathway"/>
    <property type="evidence" value="ECO:0007669"/>
    <property type="project" value="TreeGrafter"/>
</dbReference>
<feature type="compositionally biased region" description="Polar residues" evidence="1">
    <location>
        <begin position="158"/>
        <end position="168"/>
    </location>
</feature>
<feature type="non-terminal residue" evidence="3">
    <location>
        <position position="228"/>
    </location>
</feature>
<evidence type="ECO:0000256" key="1">
    <source>
        <dbReference type="SAM" id="MobiDB-lite"/>
    </source>
</evidence>
<dbReference type="InterPro" id="IPR001478">
    <property type="entry name" value="PDZ"/>
</dbReference>
<feature type="region of interest" description="Disordered" evidence="1">
    <location>
        <begin position="197"/>
        <end position="228"/>
    </location>
</feature>
<feature type="domain" description="PDZ" evidence="2">
    <location>
        <begin position="45"/>
        <end position="122"/>
    </location>
</feature>
<feature type="non-terminal residue" evidence="3">
    <location>
        <position position="1"/>
    </location>
</feature>
<feature type="compositionally biased region" description="Low complexity" evidence="1">
    <location>
        <begin position="136"/>
        <end position="148"/>
    </location>
</feature>
<reference evidence="3 4" key="1">
    <citation type="submission" date="2021-04" db="EMBL/GenBank/DDBJ databases">
        <authorList>
            <person name="De Guttry C."/>
            <person name="Zahm M."/>
            <person name="Klopp C."/>
            <person name="Cabau C."/>
            <person name="Louis A."/>
            <person name="Berthelot C."/>
            <person name="Parey E."/>
            <person name="Roest Crollius H."/>
            <person name="Montfort J."/>
            <person name="Robinson-Rechavi M."/>
            <person name="Bucao C."/>
            <person name="Bouchez O."/>
            <person name="Gislard M."/>
            <person name="Lluch J."/>
            <person name="Milhes M."/>
            <person name="Lampietro C."/>
            <person name="Lopez Roques C."/>
            <person name="Donnadieu C."/>
            <person name="Braasch I."/>
            <person name="Desvignes T."/>
            <person name="Postlethwait J."/>
            <person name="Bobe J."/>
            <person name="Wedekind C."/>
            <person name="Guiguen Y."/>
        </authorList>
    </citation>
    <scope>NUCLEOTIDE SEQUENCE [LARGE SCALE GENOMIC DNA]</scope>
    <source>
        <strain evidence="3">Cs_M1</strain>
        <tissue evidence="3">Blood</tissue>
    </source>
</reference>
<keyword evidence="4" id="KW-1185">Reference proteome</keyword>
<proteinExistence type="predicted"/>
<dbReference type="PANTHER" id="PTHR45872:SF3">
    <property type="entry name" value="RHO GUANINE NUCLEOTIDE EXCHANGE FACTOR 12"/>
    <property type="match status" value="1"/>
</dbReference>
<comment type="caution">
    <text evidence="3">The sequence shown here is derived from an EMBL/GenBank/DDBJ whole genome shotgun (WGS) entry which is preliminary data.</text>
</comment>
<feature type="region of interest" description="Disordered" evidence="1">
    <location>
        <begin position="136"/>
        <end position="172"/>
    </location>
</feature>
<accession>A0AAN8KL50</accession>
<dbReference type="FunFam" id="2.30.42.10:FF:000033">
    <property type="entry name" value="Rho guanine nucleotide exchange factor (GEF) 11"/>
    <property type="match status" value="1"/>
</dbReference>